<dbReference type="InterPro" id="IPR000515">
    <property type="entry name" value="MetI-like"/>
</dbReference>
<dbReference type="PROSITE" id="PS50928">
    <property type="entry name" value="ABC_TM1"/>
    <property type="match status" value="1"/>
</dbReference>
<comment type="similarity">
    <text evidence="7">Belongs to the binding-protein-dependent transport system permease family.</text>
</comment>
<feature type="transmembrane region" description="Helical" evidence="7">
    <location>
        <begin position="32"/>
        <end position="57"/>
    </location>
</feature>
<feature type="transmembrane region" description="Helical" evidence="7">
    <location>
        <begin position="134"/>
        <end position="157"/>
    </location>
</feature>
<dbReference type="SUPFAM" id="SSF161098">
    <property type="entry name" value="MetI-like"/>
    <property type="match status" value="1"/>
</dbReference>
<gene>
    <name evidence="9" type="ORF">DHW61_14735</name>
</gene>
<dbReference type="Pfam" id="PF00528">
    <property type="entry name" value="BPD_transp_1"/>
    <property type="match status" value="1"/>
</dbReference>
<evidence type="ECO:0000256" key="7">
    <source>
        <dbReference type="RuleBase" id="RU363032"/>
    </source>
</evidence>
<dbReference type="EMBL" id="DPVV01000489">
    <property type="protein sequence ID" value="HCL03640.1"/>
    <property type="molecule type" value="Genomic_DNA"/>
</dbReference>
<evidence type="ECO:0000256" key="3">
    <source>
        <dbReference type="ARBA" id="ARBA00022475"/>
    </source>
</evidence>
<dbReference type="PANTHER" id="PTHR43227">
    <property type="entry name" value="BLL4140 PROTEIN"/>
    <property type="match status" value="1"/>
</dbReference>
<feature type="transmembrane region" description="Helical" evidence="7">
    <location>
        <begin position="231"/>
        <end position="251"/>
    </location>
</feature>
<evidence type="ECO:0000256" key="5">
    <source>
        <dbReference type="ARBA" id="ARBA00022989"/>
    </source>
</evidence>
<evidence type="ECO:0000313" key="9">
    <source>
        <dbReference type="EMBL" id="HCL03640.1"/>
    </source>
</evidence>
<keyword evidence="6 7" id="KW-0472">Membrane</keyword>
<organism evidence="9 10">
    <name type="scientific">Lachnoclostridium phytofermentans</name>
    <dbReference type="NCBI Taxonomy" id="66219"/>
    <lineage>
        <taxon>Bacteria</taxon>
        <taxon>Bacillati</taxon>
        <taxon>Bacillota</taxon>
        <taxon>Clostridia</taxon>
        <taxon>Lachnospirales</taxon>
        <taxon>Lachnospiraceae</taxon>
    </lineage>
</organism>
<evidence type="ECO:0000256" key="2">
    <source>
        <dbReference type="ARBA" id="ARBA00022448"/>
    </source>
</evidence>
<evidence type="ECO:0000313" key="10">
    <source>
        <dbReference type="Proteomes" id="UP000262969"/>
    </source>
</evidence>
<dbReference type="InterPro" id="IPR035906">
    <property type="entry name" value="MetI-like_sf"/>
</dbReference>
<evidence type="ECO:0000259" key="8">
    <source>
        <dbReference type="PROSITE" id="PS50928"/>
    </source>
</evidence>
<dbReference type="GO" id="GO:0005886">
    <property type="term" value="C:plasma membrane"/>
    <property type="evidence" value="ECO:0007669"/>
    <property type="project" value="UniProtKB-SubCell"/>
</dbReference>
<proteinExistence type="inferred from homology"/>
<evidence type="ECO:0000256" key="4">
    <source>
        <dbReference type="ARBA" id="ARBA00022692"/>
    </source>
</evidence>
<feature type="domain" description="ABC transmembrane type-1" evidence="8">
    <location>
        <begin position="97"/>
        <end position="315"/>
    </location>
</feature>
<dbReference type="PANTHER" id="PTHR43227:SF11">
    <property type="entry name" value="BLL4140 PROTEIN"/>
    <property type="match status" value="1"/>
</dbReference>
<dbReference type="GO" id="GO:0055085">
    <property type="term" value="P:transmembrane transport"/>
    <property type="evidence" value="ECO:0007669"/>
    <property type="project" value="InterPro"/>
</dbReference>
<feature type="transmembrane region" description="Helical" evidence="7">
    <location>
        <begin position="101"/>
        <end position="122"/>
    </location>
</feature>
<feature type="transmembrane region" description="Helical" evidence="7">
    <location>
        <begin position="263"/>
        <end position="282"/>
    </location>
</feature>
<feature type="transmembrane region" description="Helical" evidence="7">
    <location>
        <begin position="294"/>
        <end position="318"/>
    </location>
</feature>
<evidence type="ECO:0000256" key="6">
    <source>
        <dbReference type="ARBA" id="ARBA00023136"/>
    </source>
</evidence>
<dbReference type="Proteomes" id="UP000262969">
    <property type="component" value="Unassembled WGS sequence"/>
</dbReference>
<name>A0A3D2X923_9FIRM</name>
<keyword evidence="2 7" id="KW-0813">Transport</keyword>
<protein>
    <submittedName>
        <fullName evidence="9">Sugar ABC transporter permease</fullName>
    </submittedName>
</protein>
<dbReference type="Gene3D" id="1.10.3720.10">
    <property type="entry name" value="MetI-like"/>
    <property type="match status" value="1"/>
</dbReference>
<keyword evidence="4 7" id="KW-0812">Transmembrane</keyword>
<dbReference type="AlphaFoldDB" id="A0A3D2X923"/>
<keyword evidence="5 7" id="KW-1133">Transmembrane helix</keyword>
<dbReference type="InterPro" id="IPR050809">
    <property type="entry name" value="UgpAE/MalFG_permease"/>
</dbReference>
<evidence type="ECO:0000256" key="1">
    <source>
        <dbReference type="ARBA" id="ARBA00004651"/>
    </source>
</evidence>
<comment type="subcellular location">
    <subcellularLocation>
        <location evidence="1 7">Cell membrane</location>
        <topology evidence="1 7">Multi-pass membrane protein</topology>
    </subcellularLocation>
</comment>
<keyword evidence="3" id="KW-1003">Cell membrane</keyword>
<accession>A0A3D2X923</accession>
<sequence>MELKEVRILKKVNQRTGKESFRTQMKQHGNLFIFYIPAVVFAILFSYIPMAGLIMAFKANPNLLGSSSAVRGILDAKWVGFDNFIKIFSKQEVINALCNTLIISTLKIVIVFPIPIALAILINEMRGKVVRKSLEVSMYIPYFLSWATIGGIFIALLNKDTGFVNNVLAYFGHDRVGFVTSNDTFRSVIVTTTAWKDIGWSTITYMAAITALDRNQIEAAKIDGASKWQQIRYVTLPGIMPVIAVMLILRIGSIMNAGFEQVFVFYSPYIQASGDILGTYTYRLVREAALIPQYALSTAVGFFNSVVALILVVGGNFISKKFFNRGIW</sequence>
<comment type="caution">
    <text evidence="9">The sequence shown here is derived from an EMBL/GenBank/DDBJ whole genome shotgun (WGS) entry which is preliminary data.</text>
</comment>
<dbReference type="CDD" id="cd06261">
    <property type="entry name" value="TM_PBP2"/>
    <property type="match status" value="1"/>
</dbReference>
<reference evidence="9 10" key="1">
    <citation type="journal article" date="2018" name="Nat. Biotechnol.">
        <title>A standardized bacterial taxonomy based on genome phylogeny substantially revises the tree of life.</title>
        <authorList>
            <person name="Parks D.H."/>
            <person name="Chuvochina M."/>
            <person name="Waite D.W."/>
            <person name="Rinke C."/>
            <person name="Skarshewski A."/>
            <person name="Chaumeil P.A."/>
            <person name="Hugenholtz P."/>
        </authorList>
    </citation>
    <scope>NUCLEOTIDE SEQUENCE [LARGE SCALE GENOMIC DNA]</scope>
    <source>
        <strain evidence="9">UBA11728</strain>
    </source>
</reference>